<evidence type="ECO:0000313" key="2">
    <source>
        <dbReference type="EMBL" id="KAG9991012.1"/>
    </source>
</evidence>
<reference evidence="2" key="2">
    <citation type="submission" date="2021-08" db="EMBL/GenBank/DDBJ databases">
        <authorList>
            <person name="Gostincar C."/>
            <person name="Sun X."/>
            <person name="Song Z."/>
            <person name="Gunde-Cimerman N."/>
        </authorList>
    </citation>
    <scope>NUCLEOTIDE SEQUENCE</scope>
    <source>
        <strain evidence="2">EXF-9298</strain>
    </source>
</reference>
<accession>A0A9P8G4R7</accession>
<evidence type="ECO:0000313" key="3">
    <source>
        <dbReference type="Proteomes" id="UP000729357"/>
    </source>
</evidence>
<sequence>MTEKSSTASDGAPANARTHDLSINNNFSNRIFTRAALKTVAKVNKSDGFCSAISHKLIIKTGPWVDLTEAATMKFDPENTSIPAPKVHCSFVHKGRM</sequence>
<organism evidence="2 3">
    <name type="scientific">Aureobasidium melanogenum</name>
    <name type="common">Aureobasidium pullulans var. melanogenum</name>
    <dbReference type="NCBI Taxonomy" id="46634"/>
    <lineage>
        <taxon>Eukaryota</taxon>
        <taxon>Fungi</taxon>
        <taxon>Dikarya</taxon>
        <taxon>Ascomycota</taxon>
        <taxon>Pezizomycotina</taxon>
        <taxon>Dothideomycetes</taxon>
        <taxon>Dothideomycetidae</taxon>
        <taxon>Dothideales</taxon>
        <taxon>Saccotheciaceae</taxon>
        <taxon>Aureobasidium</taxon>
    </lineage>
</organism>
<evidence type="ECO:0000256" key="1">
    <source>
        <dbReference type="SAM" id="MobiDB-lite"/>
    </source>
</evidence>
<dbReference type="Proteomes" id="UP000729357">
    <property type="component" value="Unassembled WGS sequence"/>
</dbReference>
<keyword evidence="3" id="KW-1185">Reference proteome</keyword>
<gene>
    <name evidence="2" type="ORF">KCU98_g692</name>
</gene>
<reference evidence="2" key="1">
    <citation type="journal article" date="2021" name="J Fungi (Basel)">
        <title>Virulence traits and population genomics of the black yeast Aureobasidium melanogenum.</title>
        <authorList>
            <person name="Cernosa A."/>
            <person name="Sun X."/>
            <person name="Gostincar C."/>
            <person name="Fang C."/>
            <person name="Gunde-Cimerman N."/>
            <person name="Song Z."/>
        </authorList>
    </citation>
    <scope>NUCLEOTIDE SEQUENCE</scope>
    <source>
        <strain evidence="2">EXF-9298</strain>
    </source>
</reference>
<protein>
    <submittedName>
        <fullName evidence="2">Uncharacterized protein</fullName>
    </submittedName>
</protein>
<comment type="caution">
    <text evidence="2">The sequence shown here is derived from an EMBL/GenBank/DDBJ whole genome shotgun (WGS) entry which is preliminary data.</text>
</comment>
<feature type="non-terminal residue" evidence="2">
    <location>
        <position position="97"/>
    </location>
</feature>
<dbReference type="EMBL" id="JAHFXS010000008">
    <property type="protein sequence ID" value="KAG9991012.1"/>
    <property type="molecule type" value="Genomic_DNA"/>
</dbReference>
<dbReference type="AlphaFoldDB" id="A0A9P8G4R7"/>
<name>A0A9P8G4R7_AURME</name>
<proteinExistence type="predicted"/>
<feature type="region of interest" description="Disordered" evidence="1">
    <location>
        <begin position="1"/>
        <end position="20"/>
    </location>
</feature>